<evidence type="ECO:0000313" key="4">
    <source>
        <dbReference type="Proteomes" id="UP000311919"/>
    </source>
</evidence>
<dbReference type="PANTHER" id="PTHR21583:SF8">
    <property type="entry name" value="PROTEIN ELYS"/>
    <property type="match status" value="1"/>
</dbReference>
<dbReference type="InterPro" id="IPR052620">
    <property type="entry name" value="ELYS/MEL-28_NucAsmblyFactor"/>
</dbReference>
<reference evidence="3 4" key="1">
    <citation type="submission" date="2019-03" db="EMBL/GenBank/DDBJ databases">
        <title>An improved genome assembly of the fluke Schistosoma japonicum.</title>
        <authorList>
            <person name="Hu W."/>
            <person name="Luo F."/>
            <person name="Yin M."/>
            <person name="Mo X."/>
            <person name="Sun C."/>
            <person name="Wu Q."/>
            <person name="Zhu B."/>
            <person name="Xiang M."/>
            <person name="Wang J."/>
            <person name="Wang Y."/>
            <person name="Zhang T."/>
            <person name="Xu B."/>
            <person name="Zheng H."/>
            <person name="Feng Z."/>
        </authorList>
    </citation>
    <scope>NUCLEOTIDE SEQUENCE [LARGE SCALE GENOMIC DNA]</scope>
    <source>
        <strain evidence="3">HuSjv2</strain>
        <tissue evidence="3">Worms</tissue>
    </source>
</reference>
<dbReference type="STRING" id="6182.A0A4Z2CTM7"/>
<dbReference type="OrthoDB" id="20729at2759"/>
<feature type="region of interest" description="Disordered" evidence="1">
    <location>
        <begin position="1794"/>
        <end position="1816"/>
    </location>
</feature>
<accession>A0A4Z2CTM7</accession>
<feature type="region of interest" description="Disordered" evidence="1">
    <location>
        <begin position="1918"/>
        <end position="1962"/>
    </location>
</feature>
<feature type="compositionally biased region" description="Low complexity" evidence="1">
    <location>
        <begin position="1930"/>
        <end position="1941"/>
    </location>
</feature>
<feature type="compositionally biased region" description="Polar residues" evidence="1">
    <location>
        <begin position="1794"/>
        <end position="1811"/>
    </location>
</feature>
<comment type="caution">
    <text evidence="3">The sequence shown here is derived from an EMBL/GenBank/DDBJ whole genome shotgun (WGS) entry which is preliminary data.</text>
</comment>
<evidence type="ECO:0000256" key="1">
    <source>
        <dbReference type="SAM" id="MobiDB-lite"/>
    </source>
</evidence>
<protein>
    <submittedName>
        <fullName evidence="3">Protein ELYS</fullName>
    </submittedName>
</protein>
<keyword evidence="4" id="KW-1185">Reference proteome</keyword>
<dbReference type="EMBL" id="SKCS01000423">
    <property type="protein sequence ID" value="TNN07681.1"/>
    <property type="molecule type" value="Genomic_DNA"/>
</dbReference>
<feature type="region of interest" description="Disordered" evidence="1">
    <location>
        <begin position="1871"/>
        <end position="1896"/>
    </location>
</feature>
<evidence type="ECO:0000259" key="2">
    <source>
        <dbReference type="Pfam" id="PF16687"/>
    </source>
</evidence>
<gene>
    <name evidence="3" type="ORF">EWB00_007542</name>
</gene>
<name>A0A4Z2CTM7_SCHJA</name>
<evidence type="ECO:0000313" key="3">
    <source>
        <dbReference type="EMBL" id="TNN07681.1"/>
    </source>
</evidence>
<dbReference type="InterPro" id="IPR032040">
    <property type="entry name" value="ELYS-bb"/>
</dbReference>
<feature type="domain" description="ELYS beta-propeller" evidence="2">
    <location>
        <begin position="228"/>
        <end position="506"/>
    </location>
</feature>
<organism evidence="3 4">
    <name type="scientific">Schistosoma japonicum</name>
    <name type="common">Blood fluke</name>
    <dbReference type="NCBI Taxonomy" id="6182"/>
    <lineage>
        <taxon>Eukaryota</taxon>
        <taxon>Metazoa</taxon>
        <taxon>Spiralia</taxon>
        <taxon>Lophotrochozoa</taxon>
        <taxon>Platyhelminthes</taxon>
        <taxon>Trematoda</taxon>
        <taxon>Digenea</taxon>
        <taxon>Strigeidida</taxon>
        <taxon>Schistosomatoidea</taxon>
        <taxon>Schistosomatidae</taxon>
        <taxon>Schistosoma</taxon>
    </lineage>
</organism>
<sequence length="1962" mass="222597">MQPIHLEPLGSVNFSKFKTDTLLRNTTQIVFSSSSATVCLYDLHKLECFRDSPNWSHQFTWIPIIDIKHLLDNTTDSPDDVYNWYIKKVMFLNTSTTVRQSLAVVLVNINQNRSLVCFFRSLSTAKCNIAILIHGVLTSLEWLPLIDIGCKPSESHSMESNTMDMLDEDTAKITSKTLSCVLSIFDGCFALGFQQGLVGLLDMCLTQTRDDLVNDKPETSIAVERSHCLNCFSCKQPMSQLSNGNTIEHSLVYLDASVLRWNDFTYKSVSGKTLSSIPSAGVYVSALSYIPQLQGLAVGFSFGGWQLWSLDRLNMEFCLRQATPTTPVVSFNFLEPSDDPRFCCFLWVGWQSKQHEVDGGVFKFTGKQSSTGNFQSPTVKLFQLSYRRRYELFSNKHKEFNFYYQDLVGIAERLSTTLSGDKIDDIKPPYTSKLLSVQSLHAPYDFIMDQNNHHSNNHTVTSHSIGMIRLIAFIWKFSECVIRIGLFDLDRWYHAQMPTYIRSDDTFVAIFDALIPSQKVQLLDTYLIESSLISFCLSRIVFVSRQEECIMELNTYTKRSLSSSSTFIVNKHFNIIQWLSNSWKSGLLESPGLDPFDEDELINLLSFAQNTTPNNKHHTLWQNSNEYSFTLAYGEYCDKSIKDSLDKLLRNLLTTVQLDSGNPLNNVDNSAADNDVGNDELILSKRSSKYRRLDQTINSHSTTIKPMKSKCQYSLNPCWVLLANCLLEHGCINVLKNLDKLSPPGEESPVNINFKYSWIWLRFCRLKGRFDKLTSVLFTSNSLLSEGQEHESILPNQTDHCSRVPDLLELGCTFNQIQLLATLAKYWFTTKNHNFNDNSNIGLQCLSTKLSLSSEHPIQLSIQTYFSYAKLVIFLLRLGLLPQSDEKLCDSKYLAEISPRMNNTVLLPYKSSILADTITELRCTHLISNNPVNVDMNSDGGNTNRLRTISEHILYSALQTPSKHSNNDANDSSFSNDEVYDLWKEHEQLTKSEMKSFNSTHPKRIESSLYNDLPVWLNYPPKHLQSLCSLWQLPQDQRIKKSRLIILGFVLCDAAAGTFLINSNYYDHFDDHMKEADVDVKNTTIDNNTSSTDIKSTNSGSLRALQLCRYIMSLFIKEFPSAYPLVPTIISLWLMDRGYFQESISPQIISFIMNTPESQSLSSYHQVFSDIFPNQINLMINLFSHYGHEDLIHELLKYLTINSSSSSSLKQNPNSYKVQMSFRQLFNKVPLTPTTTTVMNTSSINKLNMKPIGAPYLALIKLRNLIHKMNQLHNHTPLTMDMLNSVDKLARDSLIQLAEICRQAGRLGDLISLGLNNWEAKVLFEYYQKTGQHNLLFHCLIARSQYQTAMAIINNYRRVTPSFHKPEQLYKYDDISEHRLQLELMTQLLTSCLPLLNATNECNKTSSHSDNLKLDHFKALANEYVSIDDFQTNSESSSLIHDDNVGEMFESVHLNQPSSLSQSSSSIQLDDGKNFIAYKQTTPLVYPLTNVKKHIQHKLTSSTKHPFNYLTDDQYLNSVDNIGDNDITDDEIIRNNRINNSNSWLLATNKKHRQEFWSTFKECIYTPPSCGRKEVYLNATNRLITPSTMSLFNNSISSPSNQKPVSILKTRSCSSDKGACVSTVDPSSTTVTTATTISSSTRSCSSLNSVISPSTSLSCSIIKSTLTNQVEKPIQLTSETYSTIRKSDYIRNNNNNEIHVNDDDDDCDVTLNLSTVRPSVVNIEKSEHITTADNVVMKCNEFIFSAPRRISLTQNTPTSNKSQQKKEFLFSAPLVNMTVKRMESVDNVTVSPTSVDELNMHPSYSKSTSSDTDVHDDPLNSDHVETSKTFLVGCNDTISLTNAPIFTPPKLQNSCSSSDYIHTKETIHDVDATPKVASNSRKSRGYHPKTSTQPSQLTTEAILDHLDRLHEERHHYHYNQPTDMDDFDDTSSITSSVTDSSETLRRSTRRVRPPKRYDSSAV</sequence>
<proteinExistence type="predicted"/>
<dbReference type="Proteomes" id="UP000311919">
    <property type="component" value="Unassembled WGS sequence"/>
</dbReference>
<dbReference type="Pfam" id="PF16687">
    <property type="entry name" value="ELYS-bb"/>
    <property type="match status" value="1"/>
</dbReference>
<dbReference type="PANTHER" id="PTHR21583">
    <property type="entry name" value="ELYS PROTEIN"/>
    <property type="match status" value="1"/>
</dbReference>